<sequence>MYNNYELMDVNFKRIGNQLLLINKGETLATLKCIIDENY</sequence>
<proteinExistence type="predicted"/>
<evidence type="ECO:0000313" key="1">
    <source>
        <dbReference type="EnsemblMetazoa" id="tetur35g00330.1"/>
    </source>
</evidence>
<organism evidence="1 2">
    <name type="scientific">Tetranychus urticae</name>
    <name type="common">Two-spotted spider mite</name>
    <dbReference type="NCBI Taxonomy" id="32264"/>
    <lineage>
        <taxon>Eukaryota</taxon>
        <taxon>Metazoa</taxon>
        <taxon>Ecdysozoa</taxon>
        <taxon>Arthropoda</taxon>
        <taxon>Chelicerata</taxon>
        <taxon>Arachnida</taxon>
        <taxon>Acari</taxon>
        <taxon>Acariformes</taxon>
        <taxon>Trombidiformes</taxon>
        <taxon>Prostigmata</taxon>
        <taxon>Eleutherengona</taxon>
        <taxon>Raphignathae</taxon>
        <taxon>Tetranychoidea</taxon>
        <taxon>Tetranychidae</taxon>
        <taxon>Tetranychus</taxon>
    </lineage>
</organism>
<reference evidence="1" key="2">
    <citation type="submission" date="2015-06" db="UniProtKB">
        <authorList>
            <consortium name="EnsemblMetazoa"/>
        </authorList>
    </citation>
    <scope>IDENTIFICATION</scope>
</reference>
<dbReference type="EnsemblMetazoa" id="tetur35g00330.1">
    <property type="protein sequence ID" value="tetur35g00330.1"/>
    <property type="gene ID" value="tetur35g00330"/>
</dbReference>
<evidence type="ECO:0000313" key="2">
    <source>
        <dbReference type="Proteomes" id="UP000015104"/>
    </source>
</evidence>
<dbReference type="Proteomes" id="UP000015104">
    <property type="component" value="Unassembled WGS sequence"/>
</dbReference>
<protein>
    <submittedName>
        <fullName evidence="1">Uncharacterized protein</fullName>
    </submittedName>
</protein>
<dbReference type="HOGENOM" id="CLU_3320644_0_0_1"/>
<dbReference type="AlphaFoldDB" id="T1L359"/>
<accession>T1L359</accession>
<reference evidence="2" key="1">
    <citation type="submission" date="2011-08" db="EMBL/GenBank/DDBJ databases">
        <authorList>
            <person name="Rombauts S."/>
        </authorList>
    </citation>
    <scope>NUCLEOTIDE SEQUENCE</scope>
    <source>
        <strain evidence="2">London</strain>
    </source>
</reference>
<dbReference type="EMBL" id="CAEY01001012">
    <property type="status" value="NOT_ANNOTATED_CDS"/>
    <property type="molecule type" value="Genomic_DNA"/>
</dbReference>
<name>T1L359_TETUR</name>
<keyword evidence="2" id="KW-1185">Reference proteome</keyword>